<sequence>MVVEKLSLGLYLYLVKNISMHSPSGKSKWMFTI</sequence>
<proteinExistence type="predicted"/>
<name>A0A0E9R906_ANGAN</name>
<organism evidence="1">
    <name type="scientific">Anguilla anguilla</name>
    <name type="common">European freshwater eel</name>
    <name type="synonym">Muraena anguilla</name>
    <dbReference type="NCBI Taxonomy" id="7936"/>
    <lineage>
        <taxon>Eukaryota</taxon>
        <taxon>Metazoa</taxon>
        <taxon>Chordata</taxon>
        <taxon>Craniata</taxon>
        <taxon>Vertebrata</taxon>
        <taxon>Euteleostomi</taxon>
        <taxon>Actinopterygii</taxon>
        <taxon>Neopterygii</taxon>
        <taxon>Teleostei</taxon>
        <taxon>Anguilliformes</taxon>
        <taxon>Anguillidae</taxon>
        <taxon>Anguilla</taxon>
    </lineage>
</organism>
<dbReference type="EMBL" id="GBXM01082983">
    <property type="protein sequence ID" value="JAH25594.1"/>
    <property type="molecule type" value="Transcribed_RNA"/>
</dbReference>
<dbReference type="AlphaFoldDB" id="A0A0E9R906"/>
<reference evidence="1" key="2">
    <citation type="journal article" date="2015" name="Fish Shellfish Immunol.">
        <title>Early steps in the European eel (Anguilla anguilla)-Vibrio vulnificus interaction in the gills: Role of the RtxA13 toxin.</title>
        <authorList>
            <person name="Callol A."/>
            <person name="Pajuelo D."/>
            <person name="Ebbesson L."/>
            <person name="Teles M."/>
            <person name="MacKenzie S."/>
            <person name="Amaro C."/>
        </authorList>
    </citation>
    <scope>NUCLEOTIDE SEQUENCE</scope>
</reference>
<evidence type="ECO:0000313" key="1">
    <source>
        <dbReference type="EMBL" id="JAH25594.1"/>
    </source>
</evidence>
<protein>
    <submittedName>
        <fullName evidence="1">Uncharacterized protein</fullName>
    </submittedName>
</protein>
<reference evidence="1" key="1">
    <citation type="submission" date="2014-11" db="EMBL/GenBank/DDBJ databases">
        <authorList>
            <person name="Amaro Gonzalez C."/>
        </authorList>
    </citation>
    <scope>NUCLEOTIDE SEQUENCE</scope>
</reference>
<accession>A0A0E9R906</accession>